<keyword evidence="3" id="KW-1185">Reference proteome</keyword>
<dbReference type="Proteomes" id="UP001524478">
    <property type="component" value="Unassembled WGS sequence"/>
</dbReference>
<accession>A0ABT1SER4</accession>
<organism evidence="2 3">
    <name type="scientific">Tissierella carlieri</name>
    <dbReference type="NCBI Taxonomy" id="689904"/>
    <lineage>
        <taxon>Bacteria</taxon>
        <taxon>Bacillati</taxon>
        <taxon>Bacillota</taxon>
        <taxon>Tissierellia</taxon>
        <taxon>Tissierellales</taxon>
        <taxon>Tissierellaceae</taxon>
        <taxon>Tissierella</taxon>
    </lineage>
</organism>
<evidence type="ECO:0000256" key="1">
    <source>
        <dbReference type="SAM" id="Phobius"/>
    </source>
</evidence>
<sequence>MALGVGRIIVNIIVNYRYCITGLGSIPGQQMFKSKEDKEKALLLNRIYGVIAFVFVAIYVVLYIMIPIYRELASVFLRK</sequence>
<comment type="caution">
    <text evidence="2">The sequence shown here is derived from an EMBL/GenBank/DDBJ whole genome shotgun (WGS) entry which is preliminary data.</text>
</comment>
<evidence type="ECO:0000313" key="2">
    <source>
        <dbReference type="EMBL" id="MCQ4924969.1"/>
    </source>
</evidence>
<keyword evidence="1" id="KW-1133">Transmembrane helix</keyword>
<name>A0ABT1SER4_9FIRM</name>
<dbReference type="EMBL" id="JANGAC010000017">
    <property type="protein sequence ID" value="MCQ4924969.1"/>
    <property type="molecule type" value="Genomic_DNA"/>
</dbReference>
<keyword evidence="1" id="KW-0812">Transmembrane</keyword>
<reference evidence="2 3" key="1">
    <citation type="submission" date="2022-06" db="EMBL/GenBank/DDBJ databases">
        <title>Isolation of gut microbiota from human fecal samples.</title>
        <authorList>
            <person name="Pamer E.G."/>
            <person name="Barat B."/>
            <person name="Waligurski E."/>
            <person name="Medina S."/>
            <person name="Paddock L."/>
            <person name="Mostad J."/>
        </authorList>
    </citation>
    <scope>NUCLEOTIDE SEQUENCE [LARGE SCALE GENOMIC DNA]</scope>
    <source>
        <strain evidence="2 3">DFI.7.95</strain>
    </source>
</reference>
<feature type="transmembrane region" description="Helical" evidence="1">
    <location>
        <begin position="47"/>
        <end position="69"/>
    </location>
</feature>
<protein>
    <submittedName>
        <fullName evidence="2">Uncharacterized protein</fullName>
    </submittedName>
</protein>
<proteinExistence type="predicted"/>
<keyword evidence="1" id="KW-0472">Membrane</keyword>
<evidence type="ECO:0000313" key="3">
    <source>
        <dbReference type="Proteomes" id="UP001524478"/>
    </source>
</evidence>
<dbReference type="RefSeq" id="WP_256312560.1">
    <property type="nucleotide sequence ID" value="NZ_JANGAC010000017.1"/>
</dbReference>
<gene>
    <name evidence="2" type="ORF">NE686_17850</name>
</gene>